<organism evidence="9 10">
    <name type="scientific">Dactylosporangium salmoneum</name>
    <dbReference type="NCBI Taxonomy" id="53361"/>
    <lineage>
        <taxon>Bacteria</taxon>
        <taxon>Bacillati</taxon>
        <taxon>Actinomycetota</taxon>
        <taxon>Actinomycetes</taxon>
        <taxon>Micromonosporales</taxon>
        <taxon>Micromonosporaceae</taxon>
        <taxon>Dactylosporangium</taxon>
    </lineage>
</organism>
<reference evidence="10" key="1">
    <citation type="journal article" date="2019" name="Int. J. Syst. Evol. Microbiol.">
        <title>The Global Catalogue of Microorganisms (GCM) 10K type strain sequencing project: providing services to taxonomists for standard genome sequencing and annotation.</title>
        <authorList>
            <consortium name="The Broad Institute Genomics Platform"/>
            <consortium name="The Broad Institute Genome Sequencing Center for Infectious Disease"/>
            <person name="Wu L."/>
            <person name="Ma J."/>
        </authorList>
    </citation>
    <scope>NUCLEOTIDE SEQUENCE [LARGE SCALE GENOMIC DNA]</scope>
    <source>
        <strain evidence="10">JCM 3272</strain>
    </source>
</reference>
<dbReference type="InterPro" id="IPR000515">
    <property type="entry name" value="MetI-like"/>
</dbReference>
<gene>
    <name evidence="9" type="ORF">GCM10010170_085360</name>
</gene>
<dbReference type="Gene3D" id="1.10.3720.10">
    <property type="entry name" value="MetI-like"/>
    <property type="match status" value="1"/>
</dbReference>
<evidence type="ECO:0000256" key="2">
    <source>
        <dbReference type="ARBA" id="ARBA00022448"/>
    </source>
</evidence>
<keyword evidence="2 7" id="KW-0813">Transport</keyword>
<dbReference type="Pfam" id="PF19300">
    <property type="entry name" value="BPD_transp_1_N"/>
    <property type="match status" value="1"/>
</dbReference>
<evidence type="ECO:0000313" key="9">
    <source>
        <dbReference type="EMBL" id="GAA2379008.1"/>
    </source>
</evidence>
<dbReference type="PANTHER" id="PTHR43163">
    <property type="entry name" value="DIPEPTIDE TRANSPORT SYSTEM PERMEASE PROTEIN DPPB-RELATED"/>
    <property type="match status" value="1"/>
</dbReference>
<evidence type="ECO:0000256" key="5">
    <source>
        <dbReference type="ARBA" id="ARBA00022989"/>
    </source>
</evidence>
<keyword evidence="4 7" id="KW-0812">Transmembrane</keyword>
<evidence type="ECO:0000256" key="4">
    <source>
        <dbReference type="ARBA" id="ARBA00022692"/>
    </source>
</evidence>
<dbReference type="CDD" id="cd06261">
    <property type="entry name" value="TM_PBP2"/>
    <property type="match status" value="1"/>
</dbReference>
<dbReference type="Proteomes" id="UP001501444">
    <property type="component" value="Unassembled WGS sequence"/>
</dbReference>
<comment type="subcellular location">
    <subcellularLocation>
        <location evidence="1 7">Cell membrane</location>
        <topology evidence="1 7">Multi-pass membrane protein</topology>
    </subcellularLocation>
</comment>
<comment type="caution">
    <text evidence="9">The sequence shown here is derived from an EMBL/GenBank/DDBJ whole genome shotgun (WGS) entry which is preliminary data.</text>
</comment>
<feature type="transmembrane region" description="Helical" evidence="7">
    <location>
        <begin position="184"/>
        <end position="206"/>
    </location>
</feature>
<dbReference type="PANTHER" id="PTHR43163:SF6">
    <property type="entry name" value="DIPEPTIDE TRANSPORT SYSTEM PERMEASE PROTEIN DPPB-RELATED"/>
    <property type="match status" value="1"/>
</dbReference>
<name>A0ABP5UFH7_9ACTN</name>
<dbReference type="RefSeq" id="WP_344618372.1">
    <property type="nucleotide sequence ID" value="NZ_BAAARV010000085.1"/>
</dbReference>
<evidence type="ECO:0000313" key="10">
    <source>
        <dbReference type="Proteomes" id="UP001501444"/>
    </source>
</evidence>
<feature type="domain" description="ABC transmembrane type-1" evidence="8">
    <location>
        <begin position="102"/>
        <end position="311"/>
    </location>
</feature>
<dbReference type="SUPFAM" id="SSF161098">
    <property type="entry name" value="MetI-like"/>
    <property type="match status" value="1"/>
</dbReference>
<keyword evidence="10" id="KW-1185">Reference proteome</keyword>
<evidence type="ECO:0000256" key="3">
    <source>
        <dbReference type="ARBA" id="ARBA00022475"/>
    </source>
</evidence>
<dbReference type="InterPro" id="IPR045621">
    <property type="entry name" value="BPD_transp_1_N"/>
</dbReference>
<feature type="transmembrane region" description="Helical" evidence="7">
    <location>
        <begin position="289"/>
        <end position="311"/>
    </location>
</feature>
<feature type="transmembrane region" description="Helical" evidence="7">
    <location>
        <begin position="238"/>
        <end position="263"/>
    </location>
</feature>
<evidence type="ECO:0000256" key="6">
    <source>
        <dbReference type="ARBA" id="ARBA00023136"/>
    </source>
</evidence>
<evidence type="ECO:0000256" key="1">
    <source>
        <dbReference type="ARBA" id="ARBA00004651"/>
    </source>
</evidence>
<evidence type="ECO:0000256" key="7">
    <source>
        <dbReference type="RuleBase" id="RU363032"/>
    </source>
</evidence>
<dbReference type="PROSITE" id="PS50928">
    <property type="entry name" value="ABC_TM1"/>
    <property type="match status" value="1"/>
</dbReference>
<proteinExistence type="inferred from homology"/>
<feature type="transmembrane region" description="Helical" evidence="7">
    <location>
        <begin position="101"/>
        <end position="126"/>
    </location>
</feature>
<accession>A0ABP5UFH7</accession>
<keyword evidence="5 7" id="KW-1133">Transmembrane helix</keyword>
<dbReference type="EMBL" id="BAAARV010000085">
    <property type="protein sequence ID" value="GAA2379008.1"/>
    <property type="molecule type" value="Genomic_DNA"/>
</dbReference>
<feature type="transmembrane region" description="Helical" evidence="7">
    <location>
        <begin position="9"/>
        <end position="30"/>
    </location>
</feature>
<evidence type="ECO:0000259" key="8">
    <source>
        <dbReference type="PROSITE" id="PS50928"/>
    </source>
</evidence>
<keyword evidence="6 7" id="KW-0472">Membrane</keyword>
<feature type="transmembrane region" description="Helical" evidence="7">
    <location>
        <begin position="138"/>
        <end position="164"/>
    </location>
</feature>
<sequence>MGSFLLRRALLGLLTLFAVSVLTFLMFFALPRDPATAMCPKNCDAQRLERVRDELGLNDPKPVQYLRYMGGIFTGREHCPAPCLGYSYVNNEPVSETFARVIPVTLSIVIPAAVLWLGLGIGLGMLSALRRGTVFDRLAIGFSLSGASMQLYFVGGVLLLVFVYTLKVLPYPRYTPLLDDPLAWGTALVLPWCTLAFLFSAVYARLSRAQMLETMSEDFVRTAMAKGLPQRTVVRRHVLRAAITPLVTAAGLDVGTALGGTVITETTFGFRGLGRTAIDAVRDGDLPTIMATVLLAAAFIVVANIVVDALYTTIDPRIRLR</sequence>
<dbReference type="InterPro" id="IPR035906">
    <property type="entry name" value="MetI-like_sf"/>
</dbReference>
<keyword evidence="3" id="KW-1003">Cell membrane</keyword>
<protein>
    <submittedName>
        <fullName evidence="9">ABC transporter permease subunit</fullName>
    </submittedName>
</protein>
<dbReference type="Pfam" id="PF00528">
    <property type="entry name" value="BPD_transp_1"/>
    <property type="match status" value="1"/>
</dbReference>
<comment type="similarity">
    <text evidence="7">Belongs to the binding-protein-dependent transport system permease family.</text>
</comment>